<sequence>MDASFGPDDAASKPTADEEMRRIG</sequence>
<evidence type="ECO:0000313" key="3">
    <source>
        <dbReference type="Proteomes" id="UP000030748"/>
    </source>
</evidence>
<gene>
    <name evidence="2" type="ORF">MIMGU_mgv11b0209092mg</name>
</gene>
<organism evidence="2 3">
    <name type="scientific">Erythranthe guttata</name>
    <name type="common">Yellow monkey flower</name>
    <name type="synonym">Mimulus guttatus</name>
    <dbReference type="NCBI Taxonomy" id="4155"/>
    <lineage>
        <taxon>Eukaryota</taxon>
        <taxon>Viridiplantae</taxon>
        <taxon>Streptophyta</taxon>
        <taxon>Embryophyta</taxon>
        <taxon>Tracheophyta</taxon>
        <taxon>Spermatophyta</taxon>
        <taxon>Magnoliopsida</taxon>
        <taxon>eudicotyledons</taxon>
        <taxon>Gunneridae</taxon>
        <taxon>Pentapetalae</taxon>
        <taxon>asterids</taxon>
        <taxon>lamiids</taxon>
        <taxon>Lamiales</taxon>
        <taxon>Phrymaceae</taxon>
        <taxon>Erythranthe</taxon>
    </lineage>
</organism>
<accession>A0A022RG85</accession>
<protein>
    <submittedName>
        <fullName evidence="2">Uncharacterized protein</fullName>
    </submittedName>
</protein>
<dbReference type="AlphaFoldDB" id="A0A022RG85"/>
<dbReference type="EMBL" id="KI630454">
    <property type="protein sequence ID" value="EYU39216.1"/>
    <property type="molecule type" value="Genomic_DNA"/>
</dbReference>
<proteinExistence type="predicted"/>
<evidence type="ECO:0000256" key="1">
    <source>
        <dbReference type="SAM" id="MobiDB-lite"/>
    </source>
</evidence>
<feature type="compositionally biased region" description="Basic and acidic residues" evidence="1">
    <location>
        <begin position="15"/>
        <end position="24"/>
    </location>
</feature>
<reference evidence="2 3" key="1">
    <citation type="journal article" date="2013" name="Proc. Natl. Acad. Sci. U.S.A.">
        <title>Fine-scale variation in meiotic recombination in Mimulus inferred from population shotgun sequencing.</title>
        <authorList>
            <person name="Hellsten U."/>
            <person name="Wright K.M."/>
            <person name="Jenkins J."/>
            <person name="Shu S."/>
            <person name="Yuan Y."/>
            <person name="Wessler S.R."/>
            <person name="Schmutz J."/>
            <person name="Willis J.H."/>
            <person name="Rokhsar D.S."/>
        </authorList>
    </citation>
    <scope>NUCLEOTIDE SEQUENCE [LARGE SCALE GENOMIC DNA]</scope>
    <source>
        <strain evidence="3">cv. DUN x IM62</strain>
    </source>
</reference>
<name>A0A022RG85_ERYGU</name>
<evidence type="ECO:0000313" key="2">
    <source>
        <dbReference type="EMBL" id="EYU39216.1"/>
    </source>
</evidence>
<feature type="non-terminal residue" evidence="2">
    <location>
        <position position="24"/>
    </location>
</feature>
<feature type="region of interest" description="Disordered" evidence="1">
    <location>
        <begin position="1"/>
        <end position="24"/>
    </location>
</feature>
<dbReference type="Proteomes" id="UP000030748">
    <property type="component" value="Unassembled WGS sequence"/>
</dbReference>
<keyword evidence="3" id="KW-1185">Reference proteome</keyword>